<comment type="similarity">
    <text evidence="3">Belongs to the gas vesicle GvpF/GvpL family.</text>
</comment>
<dbReference type="GO" id="GO:0031411">
    <property type="term" value="C:gas vesicle"/>
    <property type="evidence" value="ECO:0007669"/>
    <property type="project" value="UniProtKB-SubCell"/>
</dbReference>
<evidence type="ECO:0000256" key="4">
    <source>
        <dbReference type="SAM" id="MobiDB-lite"/>
    </source>
</evidence>
<evidence type="ECO:0000256" key="3">
    <source>
        <dbReference type="ARBA" id="ARBA00035643"/>
    </source>
</evidence>
<name>A0A918KWF4_9ACTN</name>
<feature type="region of interest" description="Disordered" evidence="4">
    <location>
        <begin position="141"/>
        <end position="169"/>
    </location>
</feature>
<sequence length="270" mass="29167">MTERDPETSDADTIYVFAVCRDPDPSVLVGLSGVSDESPVAPLSLGALTAIVQRVRAGDFGEEAWEARLADSVELERYARGHHDVVSAVAAACPTVPLPMATLYRGAERARQALADEADRFHAVLGRIARHAEWGVKVYAAPGPRDDGNQEPAVPAASGDRSRPAPGAGLAYLNRKRGAQQRRERCQTEALRIAEVVDVEVSGLAAASRRLRPHAQPPGERRIQVLNATYLVAEHRAEELGVLTRALRERTGAQIELSGPWVPYSFVGEV</sequence>
<accession>A0A918KWF4</accession>
<dbReference type="RefSeq" id="WP_190037825.1">
    <property type="nucleotide sequence ID" value="NZ_BMWD01000019.1"/>
</dbReference>
<protein>
    <submittedName>
        <fullName evidence="5">Gas vesicle protein</fullName>
    </submittedName>
</protein>
<dbReference type="PANTHER" id="PTHR36852:SF1">
    <property type="entry name" value="PROTEIN GVPL 2"/>
    <property type="match status" value="1"/>
</dbReference>
<keyword evidence="6" id="KW-1185">Reference proteome</keyword>
<keyword evidence="1" id="KW-0304">Gas vesicle</keyword>
<dbReference type="PANTHER" id="PTHR36852">
    <property type="entry name" value="PROTEIN GVPL 2"/>
    <property type="match status" value="1"/>
</dbReference>
<evidence type="ECO:0000256" key="2">
    <source>
        <dbReference type="ARBA" id="ARBA00035108"/>
    </source>
</evidence>
<gene>
    <name evidence="5" type="ORF">GCM10010515_50230</name>
</gene>
<dbReference type="InterPro" id="IPR009430">
    <property type="entry name" value="GvpL/GvpF"/>
</dbReference>
<dbReference type="Proteomes" id="UP000645555">
    <property type="component" value="Unassembled WGS sequence"/>
</dbReference>
<reference evidence="5" key="2">
    <citation type="submission" date="2020-09" db="EMBL/GenBank/DDBJ databases">
        <authorList>
            <person name="Sun Q."/>
            <person name="Ohkuma M."/>
        </authorList>
    </citation>
    <scope>NUCLEOTIDE SEQUENCE</scope>
    <source>
        <strain evidence="5">JCM 4956</strain>
    </source>
</reference>
<dbReference type="Pfam" id="PF06386">
    <property type="entry name" value="GvpL_GvpF"/>
    <property type="match status" value="1"/>
</dbReference>
<organism evidence="5 6">
    <name type="scientific">Streptomyces fructofermentans</name>
    <dbReference type="NCBI Taxonomy" id="152141"/>
    <lineage>
        <taxon>Bacteria</taxon>
        <taxon>Bacillati</taxon>
        <taxon>Actinomycetota</taxon>
        <taxon>Actinomycetes</taxon>
        <taxon>Kitasatosporales</taxon>
        <taxon>Streptomycetaceae</taxon>
        <taxon>Streptomyces</taxon>
    </lineage>
</organism>
<dbReference type="AlphaFoldDB" id="A0A918KWF4"/>
<evidence type="ECO:0000256" key="1">
    <source>
        <dbReference type="ARBA" id="ARBA00022987"/>
    </source>
</evidence>
<dbReference type="GO" id="GO:0031412">
    <property type="term" value="P:gas vesicle organization"/>
    <property type="evidence" value="ECO:0007669"/>
    <property type="project" value="InterPro"/>
</dbReference>
<reference evidence="5" key="1">
    <citation type="journal article" date="2014" name="Int. J. Syst. Evol. Microbiol.">
        <title>Complete genome sequence of Corynebacterium casei LMG S-19264T (=DSM 44701T), isolated from a smear-ripened cheese.</title>
        <authorList>
            <consortium name="US DOE Joint Genome Institute (JGI-PGF)"/>
            <person name="Walter F."/>
            <person name="Albersmeier A."/>
            <person name="Kalinowski J."/>
            <person name="Ruckert C."/>
        </authorList>
    </citation>
    <scope>NUCLEOTIDE SEQUENCE</scope>
    <source>
        <strain evidence="5">JCM 4956</strain>
    </source>
</reference>
<dbReference type="EMBL" id="BMWD01000019">
    <property type="protein sequence ID" value="GGX76411.1"/>
    <property type="molecule type" value="Genomic_DNA"/>
</dbReference>
<evidence type="ECO:0000313" key="6">
    <source>
        <dbReference type="Proteomes" id="UP000645555"/>
    </source>
</evidence>
<comment type="subcellular location">
    <subcellularLocation>
        <location evidence="2">Gas vesicle</location>
    </subcellularLocation>
</comment>
<comment type="caution">
    <text evidence="5">The sequence shown here is derived from an EMBL/GenBank/DDBJ whole genome shotgun (WGS) entry which is preliminary data.</text>
</comment>
<proteinExistence type="inferred from homology"/>
<evidence type="ECO:0000313" key="5">
    <source>
        <dbReference type="EMBL" id="GGX76411.1"/>
    </source>
</evidence>